<feature type="compositionally biased region" description="Polar residues" evidence="6">
    <location>
        <begin position="99"/>
        <end position="112"/>
    </location>
</feature>
<keyword evidence="5" id="KW-0963">Cytoplasm</keyword>
<feature type="domain" description="UBA" evidence="7">
    <location>
        <begin position="377"/>
        <end position="418"/>
    </location>
</feature>
<evidence type="ECO:0000259" key="8">
    <source>
        <dbReference type="PROSITE" id="PS50053"/>
    </source>
</evidence>
<dbReference type="PANTHER" id="PTHR10621:SF0">
    <property type="entry name" value="UV EXCISION REPAIR PROTEIN RAD23"/>
    <property type="match status" value="1"/>
</dbReference>
<dbReference type="Proteomes" id="UP000478008">
    <property type="component" value="Unassembled WGS sequence"/>
</dbReference>
<evidence type="ECO:0000313" key="9">
    <source>
        <dbReference type="EMBL" id="VUG17701.1"/>
    </source>
</evidence>
<keyword evidence="1" id="KW-0677">Repeat</keyword>
<feature type="region of interest" description="Disordered" evidence="6">
    <location>
        <begin position="74"/>
        <end position="115"/>
    </location>
</feature>
<comment type="subcellular location">
    <subcellularLocation>
        <location evidence="5">Nucleus</location>
    </subcellularLocation>
    <subcellularLocation>
        <location evidence="5">Cytoplasm</location>
    </subcellularLocation>
</comment>
<evidence type="ECO:0000256" key="6">
    <source>
        <dbReference type="SAM" id="MobiDB-lite"/>
    </source>
</evidence>
<dbReference type="Gene3D" id="3.10.20.90">
    <property type="entry name" value="Phosphatidylinositol 3-kinase Catalytic Subunit, Chain A, domain 1"/>
    <property type="match status" value="1"/>
</dbReference>
<feature type="domain" description="Ubiquitin-like" evidence="8">
    <location>
        <begin position="1"/>
        <end position="70"/>
    </location>
</feature>
<accession>A0A7D9GYZ3</accession>
<dbReference type="PROSITE" id="PS50053">
    <property type="entry name" value="UBIQUITIN_2"/>
    <property type="match status" value="1"/>
</dbReference>
<dbReference type="FunFam" id="1.10.8.10:FF:000003">
    <property type="entry name" value="UV excision repair protein RAD23 homolog"/>
    <property type="match status" value="1"/>
</dbReference>
<name>A0A7D9GYZ3_DEKBR</name>
<keyword evidence="10" id="KW-1185">Reference proteome</keyword>
<keyword evidence="4 5" id="KW-0539">Nucleus</keyword>
<sequence>MKVIFKNFKKEKFPIEVEPSDSILSGKEKLSAAQDCQPGQLKFVYSGKILKDDKTFEFFNVKDGDQIIFMKSKLRKQKSKPEPKPEAQAAAGKAETSSENAAVESSSTSNAASLPAQITAENQESSTGAEEFTESTFAIGRARQTAVQNIMGMGFEREQVERALTAAFNNPDRAVEYLLNGIPESHHQASAPAPPAPAAEPSAEAATEKSTGTVDEEQETAPKNASEGNTEAGSSGKSEEPVKIAENVENTNATATTVQTPANPNSQNLFERAAAAAQGQNTGENSQEGDYMGSLRELLQQRPEMAEIVLQQMAASNPQLAEVIQRNPEAFMRYITSGDQDALAESLGIPKEYLEGSGEVDDAEDGEEANVPRIEVTPEENAAINRLCELGFDRSLVIQVYFACDKNEEMAANLLFSDHAD</sequence>
<dbReference type="PANTHER" id="PTHR10621">
    <property type="entry name" value="UV EXCISION REPAIR PROTEIN RAD23"/>
    <property type="match status" value="1"/>
</dbReference>
<dbReference type="Pfam" id="PF00627">
    <property type="entry name" value="UBA"/>
    <property type="match status" value="2"/>
</dbReference>
<protein>
    <recommendedName>
        <fullName evidence="5">UV excision repair protein RAD23</fullName>
    </recommendedName>
</protein>
<dbReference type="InterPro" id="IPR000626">
    <property type="entry name" value="Ubiquitin-like_dom"/>
</dbReference>
<dbReference type="InterPro" id="IPR029071">
    <property type="entry name" value="Ubiquitin-like_domsf"/>
</dbReference>
<dbReference type="PRINTS" id="PR01839">
    <property type="entry name" value="RAD23PROTEIN"/>
</dbReference>
<keyword evidence="2 5" id="KW-0227">DNA damage</keyword>
<dbReference type="InterPro" id="IPR036353">
    <property type="entry name" value="XPC-bd_sf"/>
</dbReference>
<dbReference type="GO" id="GO:0006289">
    <property type="term" value="P:nucleotide-excision repair"/>
    <property type="evidence" value="ECO:0007669"/>
    <property type="project" value="UniProtKB-UniRule"/>
</dbReference>
<dbReference type="CDD" id="cd01805">
    <property type="entry name" value="Ubl_Rad23"/>
    <property type="match status" value="1"/>
</dbReference>
<evidence type="ECO:0000256" key="2">
    <source>
        <dbReference type="ARBA" id="ARBA00022763"/>
    </source>
</evidence>
<feature type="region of interest" description="Disordered" evidence="6">
    <location>
        <begin position="181"/>
        <end position="241"/>
    </location>
</feature>
<dbReference type="AlphaFoldDB" id="A0A7D9GYZ3"/>
<dbReference type="GO" id="GO:0003684">
    <property type="term" value="F:damaged DNA binding"/>
    <property type="evidence" value="ECO:0007669"/>
    <property type="project" value="UniProtKB-UniRule"/>
</dbReference>
<evidence type="ECO:0000313" key="10">
    <source>
        <dbReference type="Proteomes" id="UP000478008"/>
    </source>
</evidence>
<feature type="compositionally biased region" description="Low complexity" evidence="6">
    <location>
        <begin position="86"/>
        <end position="98"/>
    </location>
</feature>
<evidence type="ECO:0000256" key="3">
    <source>
        <dbReference type="ARBA" id="ARBA00023204"/>
    </source>
</evidence>
<dbReference type="Gene3D" id="1.10.10.540">
    <property type="entry name" value="XPC-binding domain"/>
    <property type="match status" value="1"/>
</dbReference>
<reference evidence="9 10" key="1">
    <citation type="submission" date="2019-07" db="EMBL/GenBank/DDBJ databases">
        <authorList>
            <person name="Friedrich A."/>
            <person name="Schacherer J."/>
        </authorList>
    </citation>
    <scope>NUCLEOTIDE SEQUENCE [LARGE SCALE GENOMIC DNA]</scope>
</reference>
<dbReference type="InterPro" id="IPR015940">
    <property type="entry name" value="UBA"/>
</dbReference>
<dbReference type="GO" id="GO:0005829">
    <property type="term" value="C:cytosol"/>
    <property type="evidence" value="ECO:0007669"/>
    <property type="project" value="TreeGrafter"/>
</dbReference>
<feature type="domain" description="UBA" evidence="7">
    <location>
        <begin position="141"/>
        <end position="181"/>
    </location>
</feature>
<dbReference type="GO" id="GO:0043130">
    <property type="term" value="F:ubiquitin binding"/>
    <property type="evidence" value="ECO:0007669"/>
    <property type="project" value="UniProtKB-UniRule"/>
</dbReference>
<organism evidence="9 10">
    <name type="scientific">Dekkera bruxellensis</name>
    <name type="common">Brettanomyces custersii</name>
    <dbReference type="NCBI Taxonomy" id="5007"/>
    <lineage>
        <taxon>Eukaryota</taxon>
        <taxon>Fungi</taxon>
        <taxon>Dikarya</taxon>
        <taxon>Ascomycota</taxon>
        <taxon>Saccharomycotina</taxon>
        <taxon>Pichiomycetes</taxon>
        <taxon>Pichiales</taxon>
        <taxon>Pichiaceae</taxon>
        <taxon>Brettanomyces</taxon>
    </lineage>
</organism>
<comment type="similarity">
    <text evidence="5">Belongs to the RAD23 family.</text>
</comment>
<evidence type="ECO:0000256" key="4">
    <source>
        <dbReference type="ARBA" id="ARBA00023242"/>
    </source>
</evidence>
<dbReference type="GO" id="GO:0070628">
    <property type="term" value="F:proteasome binding"/>
    <property type="evidence" value="ECO:0007669"/>
    <property type="project" value="TreeGrafter"/>
</dbReference>
<evidence type="ECO:0000256" key="5">
    <source>
        <dbReference type="RuleBase" id="RU367049"/>
    </source>
</evidence>
<dbReference type="Pfam" id="PF09280">
    <property type="entry name" value="XPC-binding"/>
    <property type="match status" value="1"/>
</dbReference>
<dbReference type="GO" id="GO:0031593">
    <property type="term" value="F:polyubiquitin modification-dependent protein binding"/>
    <property type="evidence" value="ECO:0007669"/>
    <property type="project" value="UniProtKB-UniRule"/>
</dbReference>
<dbReference type="SUPFAM" id="SSF54236">
    <property type="entry name" value="Ubiquitin-like"/>
    <property type="match status" value="1"/>
</dbReference>
<evidence type="ECO:0000259" key="7">
    <source>
        <dbReference type="PROSITE" id="PS50030"/>
    </source>
</evidence>
<dbReference type="FunFam" id="1.10.8.10:FF:000002">
    <property type="entry name" value="UV excision repair protein RAD23 homolog"/>
    <property type="match status" value="1"/>
</dbReference>
<dbReference type="InterPro" id="IPR009060">
    <property type="entry name" value="UBA-like_sf"/>
</dbReference>
<dbReference type="SMART" id="SM00213">
    <property type="entry name" value="UBQ"/>
    <property type="match status" value="1"/>
</dbReference>
<dbReference type="GO" id="GO:0043161">
    <property type="term" value="P:proteasome-mediated ubiquitin-dependent protein catabolic process"/>
    <property type="evidence" value="ECO:0007669"/>
    <property type="project" value="UniProtKB-UniRule"/>
</dbReference>
<dbReference type="Pfam" id="PF00240">
    <property type="entry name" value="ubiquitin"/>
    <property type="match status" value="1"/>
</dbReference>
<dbReference type="SMART" id="SM00165">
    <property type="entry name" value="UBA"/>
    <property type="match status" value="2"/>
</dbReference>
<comment type="function">
    <text evidence="5">Multiubiquitin chain receptor involved in modulation of proteasomal degradation. Involved in nucleotide excision repair.</text>
</comment>
<proteinExistence type="inferred from homology"/>
<dbReference type="SUPFAM" id="SSF46934">
    <property type="entry name" value="UBA-like"/>
    <property type="match status" value="2"/>
</dbReference>
<dbReference type="CDD" id="cd14281">
    <property type="entry name" value="UBA2_Rad23_like"/>
    <property type="match status" value="1"/>
</dbReference>
<dbReference type="Gene3D" id="1.10.8.10">
    <property type="entry name" value="DNA helicase RuvA subunit, C-terminal domain"/>
    <property type="match status" value="2"/>
</dbReference>
<keyword evidence="3 5" id="KW-0234">DNA repair</keyword>
<dbReference type="PROSITE" id="PS50030">
    <property type="entry name" value="UBA"/>
    <property type="match status" value="2"/>
</dbReference>
<dbReference type="NCBIfam" id="TIGR00601">
    <property type="entry name" value="rad23"/>
    <property type="match status" value="1"/>
</dbReference>
<dbReference type="InterPro" id="IPR015360">
    <property type="entry name" value="XPC-bd"/>
</dbReference>
<dbReference type="SUPFAM" id="SSF101238">
    <property type="entry name" value="XPC-binding domain"/>
    <property type="match status" value="1"/>
</dbReference>
<feature type="compositionally biased region" description="Polar residues" evidence="6">
    <location>
        <begin position="221"/>
        <end position="236"/>
    </location>
</feature>
<gene>
    <name evidence="9" type="primary">RAD23</name>
    <name evidence="9" type="ORF">DEBR0S2_14246G</name>
</gene>
<evidence type="ECO:0000256" key="1">
    <source>
        <dbReference type="ARBA" id="ARBA00022737"/>
    </source>
</evidence>
<dbReference type="InterPro" id="IPR004806">
    <property type="entry name" value="Rad23"/>
</dbReference>
<dbReference type="GO" id="GO:0005654">
    <property type="term" value="C:nucleoplasm"/>
    <property type="evidence" value="ECO:0007669"/>
    <property type="project" value="TreeGrafter"/>
</dbReference>
<dbReference type="EMBL" id="CABFWN010000002">
    <property type="protein sequence ID" value="VUG17701.1"/>
    <property type="molecule type" value="Genomic_DNA"/>
</dbReference>